<sequence>MSSDATAKLPSPLKDLVAASVADSSVSSETKPEVNEWIEKVASGQVGKADSLKDLDTQLTPRTYIVDNVLTPADVAIYGALHPTISQWQPAQYYSHPALTRYFDHIQNRPAVRASAEKLSPAFSIVSFDLDNAPAQERKADAPKKKEKKPVAEGVKEVSEVKDAVREEAATVSEKATPKKEKKEKADKKPATRANEEGGKKKGESLPKKAAAEDAGEPQPSMIDLRIGKIVEISKHPDADSLYVEQIDFGEETGPRTVVSGLVNYIPIEKMRDRYLVGVCNLKPVSMRGVKSFAMVLCATSKDGKEGGIELVKPPENAKIGDKVYFEGPDYENVTPLSQLNPRKKIFETIQPGFTTLDTHEAAWVNPVTKSVHRIRTKDGVCIAPTFVGASLS</sequence>
<proteinExistence type="predicted"/>
<comment type="caution">
    <text evidence="1">The sequence shown here is derived from an EMBL/GenBank/DDBJ whole genome shotgun (WGS) entry which is preliminary data.</text>
</comment>
<accession>A0ACB6ZB04</accession>
<reference evidence="1" key="1">
    <citation type="submission" date="2019-10" db="EMBL/GenBank/DDBJ databases">
        <authorList>
            <consortium name="DOE Joint Genome Institute"/>
            <person name="Kuo A."/>
            <person name="Miyauchi S."/>
            <person name="Kiss E."/>
            <person name="Drula E."/>
            <person name="Kohler A."/>
            <person name="Sanchez-Garcia M."/>
            <person name="Andreopoulos B."/>
            <person name="Barry K.W."/>
            <person name="Bonito G."/>
            <person name="Buee M."/>
            <person name="Carver A."/>
            <person name="Chen C."/>
            <person name="Cichocki N."/>
            <person name="Clum A."/>
            <person name="Culley D."/>
            <person name="Crous P.W."/>
            <person name="Fauchery L."/>
            <person name="Girlanda M."/>
            <person name="Hayes R."/>
            <person name="Keri Z."/>
            <person name="Labutti K."/>
            <person name="Lipzen A."/>
            <person name="Lombard V."/>
            <person name="Magnuson J."/>
            <person name="Maillard F."/>
            <person name="Morin E."/>
            <person name="Murat C."/>
            <person name="Nolan M."/>
            <person name="Ohm R."/>
            <person name="Pangilinan J."/>
            <person name="Pereira M."/>
            <person name="Perotto S."/>
            <person name="Peter M."/>
            <person name="Riley R."/>
            <person name="Sitrit Y."/>
            <person name="Stielow B."/>
            <person name="Szollosi G."/>
            <person name="Zifcakova L."/>
            <person name="Stursova M."/>
            <person name="Spatafora J.W."/>
            <person name="Tedersoo L."/>
            <person name="Vaario L.-M."/>
            <person name="Yamada A."/>
            <person name="Yan M."/>
            <person name="Wang P."/>
            <person name="Xu J."/>
            <person name="Bruns T."/>
            <person name="Baldrian P."/>
            <person name="Vilgalys R."/>
            <person name="Henrissat B."/>
            <person name="Grigoriev I.V."/>
            <person name="Hibbett D."/>
            <person name="Nagy L.G."/>
            <person name="Martin F.M."/>
        </authorList>
    </citation>
    <scope>NUCLEOTIDE SEQUENCE</scope>
    <source>
        <strain evidence="1">P2</strain>
    </source>
</reference>
<protein>
    <submittedName>
        <fullName evidence="1">Nucleic acid-binding protein</fullName>
    </submittedName>
</protein>
<keyword evidence="2" id="KW-1185">Reference proteome</keyword>
<organism evidence="1 2">
    <name type="scientific">Thelephora ganbajun</name>
    <name type="common">Ganba fungus</name>
    <dbReference type="NCBI Taxonomy" id="370292"/>
    <lineage>
        <taxon>Eukaryota</taxon>
        <taxon>Fungi</taxon>
        <taxon>Dikarya</taxon>
        <taxon>Basidiomycota</taxon>
        <taxon>Agaricomycotina</taxon>
        <taxon>Agaricomycetes</taxon>
        <taxon>Thelephorales</taxon>
        <taxon>Thelephoraceae</taxon>
        <taxon>Thelephora</taxon>
    </lineage>
</organism>
<dbReference type="Proteomes" id="UP000886501">
    <property type="component" value="Unassembled WGS sequence"/>
</dbReference>
<dbReference type="EMBL" id="MU118052">
    <property type="protein sequence ID" value="KAF9646672.1"/>
    <property type="molecule type" value="Genomic_DNA"/>
</dbReference>
<reference evidence="1" key="2">
    <citation type="journal article" date="2020" name="Nat. Commun.">
        <title>Large-scale genome sequencing of mycorrhizal fungi provides insights into the early evolution of symbiotic traits.</title>
        <authorList>
            <person name="Miyauchi S."/>
            <person name="Kiss E."/>
            <person name="Kuo A."/>
            <person name="Drula E."/>
            <person name="Kohler A."/>
            <person name="Sanchez-Garcia M."/>
            <person name="Morin E."/>
            <person name="Andreopoulos B."/>
            <person name="Barry K.W."/>
            <person name="Bonito G."/>
            <person name="Buee M."/>
            <person name="Carver A."/>
            <person name="Chen C."/>
            <person name="Cichocki N."/>
            <person name="Clum A."/>
            <person name="Culley D."/>
            <person name="Crous P.W."/>
            <person name="Fauchery L."/>
            <person name="Girlanda M."/>
            <person name="Hayes R.D."/>
            <person name="Keri Z."/>
            <person name="LaButti K."/>
            <person name="Lipzen A."/>
            <person name="Lombard V."/>
            <person name="Magnuson J."/>
            <person name="Maillard F."/>
            <person name="Murat C."/>
            <person name="Nolan M."/>
            <person name="Ohm R.A."/>
            <person name="Pangilinan J."/>
            <person name="Pereira M.F."/>
            <person name="Perotto S."/>
            <person name="Peter M."/>
            <person name="Pfister S."/>
            <person name="Riley R."/>
            <person name="Sitrit Y."/>
            <person name="Stielow J.B."/>
            <person name="Szollosi G."/>
            <person name="Zifcakova L."/>
            <person name="Stursova M."/>
            <person name="Spatafora J.W."/>
            <person name="Tedersoo L."/>
            <person name="Vaario L.M."/>
            <person name="Yamada A."/>
            <person name="Yan M."/>
            <person name="Wang P."/>
            <person name="Xu J."/>
            <person name="Bruns T."/>
            <person name="Baldrian P."/>
            <person name="Vilgalys R."/>
            <person name="Dunand C."/>
            <person name="Henrissat B."/>
            <person name="Grigoriev I.V."/>
            <person name="Hibbett D."/>
            <person name="Nagy L.G."/>
            <person name="Martin F.M."/>
        </authorList>
    </citation>
    <scope>NUCLEOTIDE SEQUENCE</scope>
    <source>
        <strain evidence="1">P2</strain>
    </source>
</reference>
<name>A0ACB6ZB04_THEGA</name>
<evidence type="ECO:0000313" key="1">
    <source>
        <dbReference type="EMBL" id="KAF9646672.1"/>
    </source>
</evidence>
<gene>
    <name evidence="1" type="ORF">BDM02DRAFT_3118314</name>
</gene>
<evidence type="ECO:0000313" key="2">
    <source>
        <dbReference type="Proteomes" id="UP000886501"/>
    </source>
</evidence>